<feature type="transmembrane region" description="Helical" evidence="1">
    <location>
        <begin position="61"/>
        <end position="81"/>
    </location>
</feature>
<evidence type="ECO:0000313" key="4">
    <source>
        <dbReference type="Proteomes" id="UP000011281"/>
    </source>
</evidence>
<dbReference type="Proteomes" id="UP000011281">
    <property type="component" value="Chromosome"/>
</dbReference>
<proteinExistence type="predicted"/>
<evidence type="ECO:0000256" key="1">
    <source>
        <dbReference type="SAM" id="Phobius"/>
    </source>
</evidence>
<evidence type="ECO:0000259" key="2">
    <source>
        <dbReference type="Pfam" id="PF18902"/>
    </source>
</evidence>
<gene>
    <name evidence="3" type="ORF">SacN8_08530</name>
</gene>
<keyword evidence="1" id="KW-0812">Transmembrane</keyword>
<dbReference type="AlphaFoldDB" id="M1IX19"/>
<keyword evidence="1" id="KW-1133">Transmembrane helix</keyword>
<keyword evidence="1" id="KW-0472">Membrane</keyword>
<dbReference type="InterPro" id="IPR043717">
    <property type="entry name" value="DUF5658"/>
</dbReference>
<dbReference type="Pfam" id="PF18902">
    <property type="entry name" value="DUF5658"/>
    <property type="match status" value="1"/>
</dbReference>
<organism evidence="4">
    <name type="scientific">Sulfolobus acidocaldarius N8</name>
    <dbReference type="NCBI Taxonomy" id="1028566"/>
    <lineage>
        <taxon>Archaea</taxon>
        <taxon>Thermoproteota</taxon>
        <taxon>Thermoprotei</taxon>
        <taxon>Sulfolobales</taxon>
        <taxon>Sulfolobaceae</taxon>
        <taxon>Sulfolobus</taxon>
    </lineage>
</organism>
<feature type="domain" description="DUF5658" evidence="2">
    <location>
        <begin position="2"/>
        <end position="81"/>
    </location>
</feature>
<dbReference type="KEGG" id="sacn:SacN8_08530"/>
<accession>M1IX19</accession>
<sequence>MTLDVLTTVIGLSKGLVEGNPLISGLYSTLPFSLFVVIFLLIKVGVLGAVYMLYKYTKMDMVLLVGTGISLIVLINNLSLLL</sequence>
<dbReference type="PATRIC" id="fig|1028566.6.peg.1686"/>
<dbReference type="EMBL" id="CP002817">
    <property type="protein sequence ID" value="AGE71666.1"/>
    <property type="molecule type" value="Genomic_DNA"/>
</dbReference>
<protein>
    <recommendedName>
        <fullName evidence="2">DUF5658 domain-containing protein</fullName>
    </recommendedName>
</protein>
<reference evidence="3 4" key="1">
    <citation type="journal article" date="2012" name="ISME J.">
        <title>Genomic evidence of rapid, global-scale gene flow in a Sulfolobus species.</title>
        <authorList>
            <person name="Mao D."/>
            <person name="Grogan D."/>
        </authorList>
    </citation>
    <scope>NUCLEOTIDE SEQUENCE [LARGE SCALE GENOMIC DNA]</scope>
    <source>
        <strain evidence="3 4">N8</strain>
    </source>
</reference>
<dbReference type="HOGENOM" id="CLU_2550440_0_0_2"/>
<evidence type="ECO:0000313" key="3">
    <source>
        <dbReference type="EMBL" id="AGE71666.1"/>
    </source>
</evidence>
<feature type="transmembrane region" description="Helical" evidence="1">
    <location>
        <begin position="32"/>
        <end position="54"/>
    </location>
</feature>
<name>M1IX19_9CREN</name>